<evidence type="ECO:0000259" key="1">
    <source>
        <dbReference type="Pfam" id="PF00534"/>
    </source>
</evidence>
<dbReference type="SUPFAM" id="SSF53756">
    <property type="entry name" value="UDP-Glycosyltransferase/glycogen phosphorylase"/>
    <property type="match status" value="1"/>
</dbReference>
<evidence type="ECO:0000313" key="3">
    <source>
        <dbReference type="Proteomes" id="UP000070263"/>
    </source>
</evidence>
<dbReference type="PANTHER" id="PTHR12526">
    <property type="entry name" value="GLYCOSYLTRANSFERASE"/>
    <property type="match status" value="1"/>
</dbReference>
<dbReference type="Proteomes" id="UP000070263">
    <property type="component" value="Unassembled WGS sequence"/>
</dbReference>
<gene>
    <name evidence="2" type="ORF">AKJ51_05005</name>
</gene>
<dbReference type="AlphaFoldDB" id="A0A133VGA9"/>
<comment type="caution">
    <text evidence="2">The sequence shown here is derived from an EMBL/GenBank/DDBJ whole genome shotgun (WGS) entry which is preliminary data.</text>
</comment>
<keyword evidence="2" id="KW-0808">Transferase</keyword>
<name>A0A133VGA9_9EURY</name>
<dbReference type="Pfam" id="PF00534">
    <property type="entry name" value="Glycos_transf_1"/>
    <property type="match status" value="1"/>
</dbReference>
<organism evidence="2 3">
    <name type="scientific">candidate division MSBL1 archaeon SCGC-AAA382A20</name>
    <dbReference type="NCBI Taxonomy" id="1698280"/>
    <lineage>
        <taxon>Archaea</taxon>
        <taxon>Methanobacteriati</taxon>
        <taxon>Methanobacteriota</taxon>
        <taxon>candidate division MSBL1</taxon>
    </lineage>
</organism>
<dbReference type="InterPro" id="IPR001296">
    <property type="entry name" value="Glyco_trans_1"/>
</dbReference>
<dbReference type="CDD" id="cd03801">
    <property type="entry name" value="GT4_PimA-like"/>
    <property type="match status" value="1"/>
</dbReference>
<protein>
    <submittedName>
        <fullName evidence="2">Glycosyl transferase family 1</fullName>
    </submittedName>
</protein>
<proteinExistence type="predicted"/>
<accession>A0A133VGA9</accession>
<dbReference type="PANTHER" id="PTHR12526:SF625">
    <property type="entry name" value="PHOSPHATIDYLINOSITOL GLYCAN-CLASS A"/>
    <property type="match status" value="1"/>
</dbReference>
<dbReference type="GO" id="GO:0016757">
    <property type="term" value="F:glycosyltransferase activity"/>
    <property type="evidence" value="ECO:0007669"/>
    <property type="project" value="InterPro"/>
</dbReference>
<keyword evidence="3" id="KW-1185">Reference proteome</keyword>
<dbReference type="Gene3D" id="3.40.50.2000">
    <property type="entry name" value="Glycogen Phosphorylase B"/>
    <property type="match status" value="2"/>
</dbReference>
<feature type="non-terminal residue" evidence="2">
    <location>
        <position position="1"/>
    </location>
</feature>
<reference evidence="2 3" key="1">
    <citation type="journal article" date="2016" name="Sci. Rep.">
        <title>Metabolic traits of an uncultured archaeal lineage -MSBL1- from brine pools of the Red Sea.</title>
        <authorList>
            <person name="Mwirichia R."/>
            <person name="Alam I."/>
            <person name="Rashid M."/>
            <person name="Vinu M."/>
            <person name="Ba-Alawi W."/>
            <person name="Anthony Kamau A."/>
            <person name="Kamanda Ngugi D."/>
            <person name="Goker M."/>
            <person name="Klenk H.P."/>
            <person name="Bajic V."/>
            <person name="Stingl U."/>
        </authorList>
    </citation>
    <scope>NUCLEOTIDE SEQUENCE [LARGE SCALE GENOMIC DNA]</scope>
    <source>
        <strain evidence="2">SCGC-AAA382A20</strain>
    </source>
</reference>
<feature type="domain" description="Glycosyl transferase family 1" evidence="1">
    <location>
        <begin position="64"/>
        <end position="227"/>
    </location>
</feature>
<evidence type="ECO:0000313" key="2">
    <source>
        <dbReference type="EMBL" id="KXB05473.1"/>
    </source>
</evidence>
<sequence>PEFREISHKEWLGGYISNRITTVSLTLKNELTWLYNIPEDKIDVVKNGGQIGKYHKEVDPGRTKERYGIHSMAPVVFFIGRLEYQKGPDLLIKAIPEILEHRRDVKFLFAGKGGMRDHLEYLAKDLKVGASFKFLGYLPDEEYLEILNACDIVCIPSRNEPFGLVLFEAWDAEKAVVATSVGGLEENIDNFVNGIKVYPHPESIAWGVKYIINDREGVQELGKRGKEKLERSTWPIVANLYEKVYMKALPEDWNSVEEEKE</sequence>
<dbReference type="EMBL" id="LHYE01000093">
    <property type="protein sequence ID" value="KXB05473.1"/>
    <property type="molecule type" value="Genomic_DNA"/>
</dbReference>